<keyword evidence="2" id="KW-1185">Reference proteome</keyword>
<proteinExistence type="predicted"/>
<gene>
    <name evidence="1" type="ORF">BDV98DRAFT_272184</name>
</gene>
<name>A0A5C3QFP0_9AGAR</name>
<accession>A0A5C3QFP0</accession>
<dbReference type="AlphaFoldDB" id="A0A5C3QFP0"/>
<evidence type="ECO:0000313" key="1">
    <source>
        <dbReference type="EMBL" id="TFK97153.1"/>
    </source>
</evidence>
<protein>
    <submittedName>
        <fullName evidence="1">Uncharacterized protein</fullName>
    </submittedName>
</protein>
<dbReference type="Proteomes" id="UP000305067">
    <property type="component" value="Unassembled WGS sequence"/>
</dbReference>
<evidence type="ECO:0000313" key="2">
    <source>
        <dbReference type="Proteomes" id="UP000305067"/>
    </source>
</evidence>
<reference evidence="1 2" key="1">
    <citation type="journal article" date="2019" name="Nat. Ecol. Evol.">
        <title>Megaphylogeny resolves global patterns of mushroom evolution.</title>
        <authorList>
            <person name="Varga T."/>
            <person name="Krizsan K."/>
            <person name="Foldi C."/>
            <person name="Dima B."/>
            <person name="Sanchez-Garcia M."/>
            <person name="Sanchez-Ramirez S."/>
            <person name="Szollosi G.J."/>
            <person name="Szarkandi J.G."/>
            <person name="Papp V."/>
            <person name="Albert L."/>
            <person name="Andreopoulos W."/>
            <person name="Angelini C."/>
            <person name="Antonin V."/>
            <person name="Barry K.W."/>
            <person name="Bougher N.L."/>
            <person name="Buchanan P."/>
            <person name="Buyck B."/>
            <person name="Bense V."/>
            <person name="Catcheside P."/>
            <person name="Chovatia M."/>
            <person name="Cooper J."/>
            <person name="Damon W."/>
            <person name="Desjardin D."/>
            <person name="Finy P."/>
            <person name="Geml J."/>
            <person name="Haridas S."/>
            <person name="Hughes K."/>
            <person name="Justo A."/>
            <person name="Karasinski D."/>
            <person name="Kautmanova I."/>
            <person name="Kiss B."/>
            <person name="Kocsube S."/>
            <person name="Kotiranta H."/>
            <person name="LaButti K.M."/>
            <person name="Lechner B.E."/>
            <person name="Liimatainen K."/>
            <person name="Lipzen A."/>
            <person name="Lukacs Z."/>
            <person name="Mihaltcheva S."/>
            <person name="Morgado L.N."/>
            <person name="Niskanen T."/>
            <person name="Noordeloos M.E."/>
            <person name="Ohm R.A."/>
            <person name="Ortiz-Santana B."/>
            <person name="Ovrebo C."/>
            <person name="Racz N."/>
            <person name="Riley R."/>
            <person name="Savchenko A."/>
            <person name="Shiryaev A."/>
            <person name="Soop K."/>
            <person name="Spirin V."/>
            <person name="Szebenyi C."/>
            <person name="Tomsovsky M."/>
            <person name="Tulloss R.E."/>
            <person name="Uehling J."/>
            <person name="Grigoriev I.V."/>
            <person name="Vagvolgyi C."/>
            <person name="Papp T."/>
            <person name="Martin F.M."/>
            <person name="Miettinen O."/>
            <person name="Hibbett D.S."/>
            <person name="Nagy L.G."/>
        </authorList>
    </citation>
    <scope>NUCLEOTIDE SEQUENCE [LARGE SCALE GENOMIC DNA]</scope>
    <source>
        <strain evidence="1 2">CBS 309.79</strain>
    </source>
</reference>
<sequence length="152" mass="17387">MASGRPARIRELELLCRLNAHVRLLFLLSSCFRRSPVSHSDSTVQRYTHQLSIRDRALSASISSYKFEAGPWNFCACWQCHVSPLNRTSRTSSFSTAVPTAVLIKSSPCHHTGRRHFTHGNAGLVRPKHYTETLEVRKQSTIRRERRGCWLP</sequence>
<organism evidence="1 2">
    <name type="scientific">Pterulicium gracile</name>
    <dbReference type="NCBI Taxonomy" id="1884261"/>
    <lineage>
        <taxon>Eukaryota</taxon>
        <taxon>Fungi</taxon>
        <taxon>Dikarya</taxon>
        <taxon>Basidiomycota</taxon>
        <taxon>Agaricomycotina</taxon>
        <taxon>Agaricomycetes</taxon>
        <taxon>Agaricomycetidae</taxon>
        <taxon>Agaricales</taxon>
        <taxon>Pleurotineae</taxon>
        <taxon>Pterulaceae</taxon>
        <taxon>Pterulicium</taxon>
    </lineage>
</organism>
<dbReference type="EMBL" id="ML178850">
    <property type="protein sequence ID" value="TFK97153.1"/>
    <property type="molecule type" value="Genomic_DNA"/>
</dbReference>